<dbReference type="SMART" id="SM00100">
    <property type="entry name" value="cNMP"/>
    <property type="match status" value="1"/>
</dbReference>
<evidence type="ECO:0000313" key="7">
    <source>
        <dbReference type="Proteomes" id="UP000516057"/>
    </source>
</evidence>
<evidence type="ECO:0000256" key="1">
    <source>
        <dbReference type="ARBA" id="ARBA00023015"/>
    </source>
</evidence>
<name>A0A7H0HL26_9BURK</name>
<dbReference type="PROSITE" id="PS51063">
    <property type="entry name" value="HTH_CRP_2"/>
    <property type="match status" value="1"/>
</dbReference>
<dbReference type="Pfam" id="PF13545">
    <property type="entry name" value="HTH_Crp_2"/>
    <property type="match status" value="1"/>
</dbReference>
<dbReference type="SUPFAM" id="SSF46785">
    <property type="entry name" value="Winged helix' DNA-binding domain"/>
    <property type="match status" value="1"/>
</dbReference>
<feature type="domain" description="Cyclic nucleotide-binding" evidence="4">
    <location>
        <begin position="20"/>
        <end position="122"/>
    </location>
</feature>
<organism evidence="6 7">
    <name type="scientific">Paenacidovorax monticola</name>
    <dbReference type="NCBI Taxonomy" id="1926868"/>
    <lineage>
        <taxon>Bacteria</taxon>
        <taxon>Pseudomonadati</taxon>
        <taxon>Pseudomonadota</taxon>
        <taxon>Betaproteobacteria</taxon>
        <taxon>Burkholderiales</taxon>
        <taxon>Comamonadaceae</taxon>
        <taxon>Paenacidovorax</taxon>
    </lineage>
</organism>
<dbReference type="Pfam" id="PF00027">
    <property type="entry name" value="cNMP_binding"/>
    <property type="match status" value="1"/>
</dbReference>
<dbReference type="SMART" id="SM00419">
    <property type="entry name" value="HTH_CRP"/>
    <property type="match status" value="1"/>
</dbReference>
<evidence type="ECO:0000259" key="4">
    <source>
        <dbReference type="PROSITE" id="PS50042"/>
    </source>
</evidence>
<dbReference type="InterPro" id="IPR000595">
    <property type="entry name" value="cNMP-bd_dom"/>
</dbReference>
<evidence type="ECO:0000259" key="5">
    <source>
        <dbReference type="PROSITE" id="PS51063"/>
    </source>
</evidence>
<evidence type="ECO:0000313" key="6">
    <source>
        <dbReference type="EMBL" id="QNP61242.1"/>
    </source>
</evidence>
<keyword evidence="3" id="KW-0804">Transcription</keyword>
<keyword evidence="1" id="KW-0805">Transcription regulation</keyword>
<keyword evidence="2" id="KW-0238">DNA-binding</keyword>
<dbReference type="InterPro" id="IPR036388">
    <property type="entry name" value="WH-like_DNA-bd_sf"/>
</dbReference>
<accession>A0A7H0HL26</accession>
<dbReference type="InterPro" id="IPR018490">
    <property type="entry name" value="cNMP-bd_dom_sf"/>
</dbReference>
<feature type="domain" description="HTH crp-type" evidence="5">
    <location>
        <begin position="154"/>
        <end position="220"/>
    </location>
</feature>
<dbReference type="Gene3D" id="1.10.10.10">
    <property type="entry name" value="Winged helix-like DNA-binding domain superfamily/Winged helix DNA-binding domain"/>
    <property type="match status" value="1"/>
</dbReference>
<proteinExistence type="predicted"/>
<keyword evidence="7" id="KW-1185">Reference proteome</keyword>
<dbReference type="SUPFAM" id="SSF51206">
    <property type="entry name" value="cAMP-binding domain-like"/>
    <property type="match status" value="1"/>
</dbReference>
<sequence length="231" mass="25591">MAAMFEPAPPTTRFIAAQPWFGALDASLQRTLQDGVRTLRGAKGDTVLAAGAEVEGWYAVLSGLVMLHSPEARGRHSAFLGVPDGEWFGEGSAMKAEPRRYRVIALRETQLLCLPLPLFTQLRETSLAFNQYLATHLNMRLGQAMAIIEAGRMRSPEHRVALYLSPLFWRSTRRIHLTQEELGHLAGLSRQTVNRVLRLLEALRIVSLDFGRVAIVDDAALAAYIAATRES</sequence>
<dbReference type="RefSeq" id="WP_187738217.1">
    <property type="nucleotide sequence ID" value="NZ_CP060790.1"/>
</dbReference>
<dbReference type="GO" id="GO:0005829">
    <property type="term" value="C:cytosol"/>
    <property type="evidence" value="ECO:0007669"/>
    <property type="project" value="TreeGrafter"/>
</dbReference>
<reference evidence="6 7" key="1">
    <citation type="submission" date="2020-08" db="EMBL/GenBank/DDBJ databases">
        <title>Genome sequence of Acidovorax monticola KACC 19171T.</title>
        <authorList>
            <person name="Hyun D.-W."/>
            <person name="Bae J.-W."/>
        </authorList>
    </citation>
    <scope>NUCLEOTIDE SEQUENCE [LARGE SCALE GENOMIC DNA]</scope>
    <source>
        <strain evidence="6 7">KACC 19171</strain>
    </source>
</reference>
<dbReference type="PANTHER" id="PTHR24567:SF68">
    <property type="entry name" value="DNA-BINDING TRANSCRIPTIONAL DUAL REGULATOR CRP"/>
    <property type="match status" value="1"/>
</dbReference>
<dbReference type="EMBL" id="CP060790">
    <property type="protein sequence ID" value="QNP61242.1"/>
    <property type="molecule type" value="Genomic_DNA"/>
</dbReference>
<dbReference type="InterPro" id="IPR012318">
    <property type="entry name" value="HTH_CRP"/>
</dbReference>
<dbReference type="PANTHER" id="PTHR24567">
    <property type="entry name" value="CRP FAMILY TRANSCRIPTIONAL REGULATORY PROTEIN"/>
    <property type="match status" value="1"/>
</dbReference>
<evidence type="ECO:0000256" key="3">
    <source>
        <dbReference type="ARBA" id="ARBA00023163"/>
    </source>
</evidence>
<protein>
    <submittedName>
        <fullName evidence="6">Crp/Fnr family transcriptional regulator</fullName>
    </submittedName>
</protein>
<dbReference type="Gene3D" id="2.60.120.10">
    <property type="entry name" value="Jelly Rolls"/>
    <property type="match status" value="1"/>
</dbReference>
<dbReference type="GO" id="GO:0003677">
    <property type="term" value="F:DNA binding"/>
    <property type="evidence" value="ECO:0007669"/>
    <property type="project" value="UniProtKB-KW"/>
</dbReference>
<dbReference type="AlphaFoldDB" id="A0A7H0HL26"/>
<dbReference type="KEGG" id="amon:H9L24_03310"/>
<dbReference type="InterPro" id="IPR036390">
    <property type="entry name" value="WH_DNA-bd_sf"/>
</dbReference>
<gene>
    <name evidence="6" type="ORF">H9L24_03310</name>
</gene>
<evidence type="ECO:0000256" key="2">
    <source>
        <dbReference type="ARBA" id="ARBA00023125"/>
    </source>
</evidence>
<dbReference type="PROSITE" id="PS50042">
    <property type="entry name" value="CNMP_BINDING_3"/>
    <property type="match status" value="1"/>
</dbReference>
<dbReference type="GO" id="GO:0003700">
    <property type="term" value="F:DNA-binding transcription factor activity"/>
    <property type="evidence" value="ECO:0007669"/>
    <property type="project" value="TreeGrafter"/>
</dbReference>
<dbReference type="InterPro" id="IPR050397">
    <property type="entry name" value="Env_Response_Regulators"/>
</dbReference>
<dbReference type="InterPro" id="IPR014710">
    <property type="entry name" value="RmlC-like_jellyroll"/>
</dbReference>
<dbReference type="CDD" id="cd00038">
    <property type="entry name" value="CAP_ED"/>
    <property type="match status" value="1"/>
</dbReference>
<dbReference type="Proteomes" id="UP000516057">
    <property type="component" value="Chromosome"/>
</dbReference>